<gene>
    <name evidence="1" type="ORF">QTG54_011700</name>
</gene>
<organism evidence="1 2">
    <name type="scientific">Skeletonema marinoi</name>
    <dbReference type="NCBI Taxonomy" id="267567"/>
    <lineage>
        <taxon>Eukaryota</taxon>
        <taxon>Sar</taxon>
        <taxon>Stramenopiles</taxon>
        <taxon>Ochrophyta</taxon>
        <taxon>Bacillariophyta</taxon>
        <taxon>Coscinodiscophyceae</taxon>
        <taxon>Thalassiosirophycidae</taxon>
        <taxon>Thalassiosirales</taxon>
        <taxon>Skeletonemataceae</taxon>
        <taxon>Skeletonema</taxon>
        <taxon>Skeletonema marinoi-dohrnii complex</taxon>
    </lineage>
</organism>
<evidence type="ECO:0000313" key="1">
    <source>
        <dbReference type="EMBL" id="KAK1737414.1"/>
    </source>
</evidence>
<name>A0AAD9D963_9STRA</name>
<dbReference type="AlphaFoldDB" id="A0AAD9D963"/>
<reference evidence="1" key="1">
    <citation type="submission" date="2023-06" db="EMBL/GenBank/DDBJ databases">
        <title>Survivors Of The Sea: Transcriptome response of Skeletonema marinoi to long-term dormancy.</title>
        <authorList>
            <person name="Pinder M.I.M."/>
            <person name="Kourtchenko O."/>
            <person name="Robertson E.K."/>
            <person name="Larsson T."/>
            <person name="Maumus F."/>
            <person name="Osuna-Cruz C.M."/>
            <person name="Vancaester E."/>
            <person name="Stenow R."/>
            <person name="Vandepoele K."/>
            <person name="Ploug H."/>
            <person name="Bruchert V."/>
            <person name="Godhe A."/>
            <person name="Topel M."/>
        </authorList>
    </citation>
    <scope>NUCLEOTIDE SEQUENCE</scope>
    <source>
        <strain evidence="1">R05AC</strain>
    </source>
</reference>
<dbReference type="Proteomes" id="UP001224775">
    <property type="component" value="Unassembled WGS sequence"/>
</dbReference>
<accession>A0AAD9D963</accession>
<keyword evidence="2" id="KW-1185">Reference proteome</keyword>
<comment type="caution">
    <text evidence="1">The sequence shown here is derived from an EMBL/GenBank/DDBJ whole genome shotgun (WGS) entry which is preliminary data.</text>
</comment>
<protein>
    <submittedName>
        <fullName evidence="1">Uncharacterized protein</fullName>
    </submittedName>
</protein>
<feature type="non-terminal residue" evidence="1">
    <location>
        <position position="88"/>
    </location>
</feature>
<dbReference type="EMBL" id="JATAAI010000025">
    <property type="protein sequence ID" value="KAK1737414.1"/>
    <property type="molecule type" value="Genomic_DNA"/>
</dbReference>
<evidence type="ECO:0000313" key="2">
    <source>
        <dbReference type="Proteomes" id="UP001224775"/>
    </source>
</evidence>
<proteinExistence type="predicted"/>
<sequence>MYELDIHDDFQETTQAMGTAFAAAVLPLLHACSEGYAMMVHKDLSPGMATKGSYEVVKFALEQNYDCLGIKCEDVGGLVDVRGNGYLA</sequence>